<gene>
    <name evidence="3" type="ORF">LZ495_18025</name>
</gene>
<sequence length="250" mass="26336">MITPPARTSALVVLCASLAIALPVAAGCAPSRGVVDAGPARKVVPPPTPQPLWPDQTVPVPTESAESPTAGRKPGPVATAPPPAPLDVPAPLGDDARNIDIKAALLADAHVDAVFKTRLRTCQDDCGLRDPVYRDLTGDGRPELLVSISNTAGLTGTYAYTVIAGKVFDIFWYELDHYAVDGLGDDLLVRQAVPAAGDPECCPSLLYTTRYRWNGREMDAIGTETEFRQQPPLVPNGTATATTSTPRSTS</sequence>
<proteinExistence type="predicted"/>
<feature type="compositionally biased region" description="Pro residues" evidence="1">
    <location>
        <begin position="79"/>
        <end position="88"/>
    </location>
</feature>
<dbReference type="AlphaFoldDB" id="A0AA41Q090"/>
<keyword evidence="2" id="KW-0732">Signal</keyword>
<feature type="compositionally biased region" description="Low complexity" evidence="1">
    <location>
        <begin position="238"/>
        <end position="250"/>
    </location>
</feature>
<dbReference type="RefSeq" id="WP_235053261.1">
    <property type="nucleotide sequence ID" value="NZ_JAKFHA010000009.1"/>
</dbReference>
<feature type="region of interest" description="Disordered" evidence="1">
    <location>
        <begin position="225"/>
        <end position="250"/>
    </location>
</feature>
<feature type="region of interest" description="Disordered" evidence="1">
    <location>
        <begin position="40"/>
        <end position="92"/>
    </location>
</feature>
<evidence type="ECO:0000313" key="4">
    <source>
        <dbReference type="Proteomes" id="UP001165378"/>
    </source>
</evidence>
<dbReference type="PROSITE" id="PS51257">
    <property type="entry name" value="PROKAR_LIPOPROTEIN"/>
    <property type="match status" value="1"/>
</dbReference>
<comment type="caution">
    <text evidence="3">The sequence shown here is derived from an EMBL/GenBank/DDBJ whole genome shotgun (WGS) entry which is preliminary data.</text>
</comment>
<feature type="signal peptide" evidence="2">
    <location>
        <begin position="1"/>
        <end position="26"/>
    </location>
</feature>
<protein>
    <recommendedName>
        <fullName evidence="5">Lipoprotein</fullName>
    </recommendedName>
</protein>
<name>A0AA41Q090_9ACTN</name>
<keyword evidence="4" id="KW-1185">Reference proteome</keyword>
<evidence type="ECO:0000313" key="3">
    <source>
        <dbReference type="EMBL" id="MCF2529098.1"/>
    </source>
</evidence>
<dbReference type="EMBL" id="JAKFHA010000009">
    <property type="protein sequence ID" value="MCF2529098.1"/>
    <property type="molecule type" value="Genomic_DNA"/>
</dbReference>
<organism evidence="3 4">
    <name type="scientific">Yinghuangia soli</name>
    <dbReference type="NCBI Taxonomy" id="2908204"/>
    <lineage>
        <taxon>Bacteria</taxon>
        <taxon>Bacillati</taxon>
        <taxon>Actinomycetota</taxon>
        <taxon>Actinomycetes</taxon>
        <taxon>Kitasatosporales</taxon>
        <taxon>Streptomycetaceae</taxon>
        <taxon>Yinghuangia</taxon>
    </lineage>
</organism>
<feature type="chain" id="PRO_5041240316" description="Lipoprotein" evidence="2">
    <location>
        <begin position="27"/>
        <end position="250"/>
    </location>
</feature>
<accession>A0AA41Q090</accession>
<reference evidence="3" key="1">
    <citation type="submission" date="2022-01" db="EMBL/GenBank/DDBJ databases">
        <title>Genome-Based Taxonomic Classification of the Phylum Actinobacteria.</title>
        <authorList>
            <person name="Gao Y."/>
        </authorList>
    </citation>
    <scope>NUCLEOTIDE SEQUENCE</scope>
    <source>
        <strain evidence="3">KLBMP 8922</strain>
    </source>
</reference>
<evidence type="ECO:0000256" key="2">
    <source>
        <dbReference type="SAM" id="SignalP"/>
    </source>
</evidence>
<evidence type="ECO:0000256" key="1">
    <source>
        <dbReference type="SAM" id="MobiDB-lite"/>
    </source>
</evidence>
<evidence type="ECO:0008006" key="5">
    <source>
        <dbReference type="Google" id="ProtNLM"/>
    </source>
</evidence>
<dbReference type="Proteomes" id="UP001165378">
    <property type="component" value="Unassembled WGS sequence"/>
</dbReference>